<dbReference type="GO" id="GO:0005634">
    <property type="term" value="C:nucleus"/>
    <property type="evidence" value="ECO:0007669"/>
    <property type="project" value="UniProtKB-SubCell"/>
</dbReference>
<dbReference type="PROSITE" id="PS50071">
    <property type="entry name" value="HOMEOBOX_2"/>
    <property type="match status" value="2"/>
</dbReference>
<dbReference type="InterPro" id="IPR001356">
    <property type="entry name" value="HD"/>
</dbReference>
<feature type="domain" description="Homeobox" evidence="8">
    <location>
        <begin position="178"/>
        <end position="192"/>
    </location>
</feature>
<name>A0A7R9FYE2_TIMSH</name>
<dbReference type="GO" id="GO:0000978">
    <property type="term" value="F:RNA polymerase II cis-regulatory region sequence-specific DNA binding"/>
    <property type="evidence" value="ECO:0007669"/>
    <property type="project" value="TreeGrafter"/>
</dbReference>
<feature type="region of interest" description="Disordered" evidence="7">
    <location>
        <begin position="189"/>
        <end position="268"/>
    </location>
</feature>
<evidence type="ECO:0000256" key="1">
    <source>
        <dbReference type="ARBA" id="ARBA00004123"/>
    </source>
</evidence>
<evidence type="ECO:0000256" key="7">
    <source>
        <dbReference type="SAM" id="MobiDB-lite"/>
    </source>
</evidence>
<dbReference type="PANTHER" id="PTHR24339:SF28">
    <property type="entry name" value="E5-RELATED"/>
    <property type="match status" value="1"/>
</dbReference>
<feature type="compositionally biased region" description="Basic and acidic residues" evidence="7">
    <location>
        <begin position="249"/>
        <end position="260"/>
    </location>
</feature>
<evidence type="ECO:0000313" key="9">
    <source>
        <dbReference type="EMBL" id="CAD7260061.1"/>
    </source>
</evidence>
<evidence type="ECO:0000256" key="4">
    <source>
        <dbReference type="ARBA" id="ARBA00023242"/>
    </source>
</evidence>
<accession>A0A7R9FYE2</accession>
<dbReference type="SUPFAM" id="SSF46689">
    <property type="entry name" value="Homeodomain-like"/>
    <property type="match status" value="2"/>
</dbReference>
<feature type="domain" description="Homeobox" evidence="8">
    <location>
        <begin position="15"/>
        <end position="61"/>
    </location>
</feature>
<dbReference type="SMART" id="SM00389">
    <property type="entry name" value="HOX"/>
    <property type="match status" value="1"/>
</dbReference>
<feature type="compositionally biased region" description="Low complexity" evidence="7">
    <location>
        <begin position="235"/>
        <end position="247"/>
    </location>
</feature>
<dbReference type="EMBL" id="OC001492">
    <property type="protein sequence ID" value="CAD7260061.1"/>
    <property type="molecule type" value="Genomic_DNA"/>
</dbReference>
<feature type="compositionally biased region" description="Low complexity" evidence="7">
    <location>
        <begin position="200"/>
        <end position="209"/>
    </location>
</feature>
<protein>
    <recommendedName>
        <fullName evidence="8">Homeobox domain-containing protein</fullName>
    </recommendedName>
</protein>
<dbReference type="PANTHER" id="PTHR24339">
    <property type="entry name" value="HOMEOBOX PROTEIN EMX-RELATED"/>
    <property type="match status" value="1"/>
</dbReference>
<dbReference type="CDD" id="cd00086">
    <property type="entry name" value="homeodomain"/>
    <property type="match status" value="1"/>
</dbReference>
<feature type="DNA-binding region" description="Homeobox" evidence="5">
    <location>
        <begin position="180"/>
        <end position="193"/>
    </location>
</feature>
<dbReference type="AlphaFoldDB" id="A0A7R9FYE2"/>
<gene>
    <name evidence="9" type="ORF">TSIB3V08_LOCUS4253</name>
</gene>
<evidence type="ECO:0000256" key="6">
    <source>
        <dbReference type="RuleBase" id="RU000682"/>
    </source>
</evidence>
<keyword evidence="4 5" id="KW-0539">Nucleus</keyword>
<reference evidence="9" key="1">
    <citation type="submission" date="2020-11" db="EMBL/GenBank/DDBJ databases">
        <authorList>
            <person name="Tran Van P."/>
        </authorList>
    </citation>
    <scope>NUCLEOTIDE SEQUENCE</scope>
</reference>
<feature type="compositionally biased region" description="Polar residues" evidence="7">
    <location>
        <begin position="220"/>
        <end position="229"/>
    </location>
</feature>
<keyword evidence="3 5" id="KW-0371">Homeobox</keyword>
<dbReference type="Gene3D" id="1.10.10.60">
    <property type="entry name" value="Homeodomain-like"/>
    <property type="match status" value="1"/>
</dbReference>
<feature type="DNA-binding region" description="Homeobox" evidence="5">
    <location>
        <begin position="17"/>
        <end position="62"/>
    </location>
</feature>
<evidence type="ECO:0000256" key="2">
    <source>
        <dbReference type="ARBA" id="ARBA00023125"/>
    </source>
</evidence>
<dbReference type="InterPro" id="IPR050877">
    <property type="entry name" value="EMX-VAX-Noto_Homeobox_TFs"/>
</dbReference>
<dbReference type="GO" id="GO:0000981">
    <property type="term" value="F:DNA-binding transcription factor activity, RNA polymerase II-specific"/>
    <property type="evidence" value="ECO:0007669"/>
    <property type="project" value="TreeGrafter"/>
</dbReference>
<evidence type="ECO:0000259" key="8">
    <source>
        <dbReference type="PROSITE" id="PS50071"/>
    </source>
</evidence>
<dbReference type="GO" id="GO:0030182">
    <property type="term" value="P:neuron differentiation"/>
    <property type="evidence" value="ECO:0007669"/>
    <property type="project" value="TreeGrafter"/>
</dbReference>
<organism evidence="9">
    <name type="scientific">Timema shepardi</name>
    <name type="common">Walking stick</name>
    <dbReference type="NCBI Taxonomy" id="629360"/>
    <lineage>
        <taxon>Eukaryota</taxon>
        <taxon>Metazoa</taxon>
        <taxon>Ecdysozoa</taxon>
        <taxon>Arthropoda</taxon>
        <taxon>Hexapoda</taxon>
        <taxon>Insecta</taxon>
        <taxon>Pterygota</taxon>
        <taxon>Neoptera</taxon>
        <taxon>Polyneoptera</taxon>
        <taxon>Phasmatodea</taxon>
        <taxon>Timematodea</taxon>
        <taxon>Timematoidea</taxon>
        <taxon>Timematidae</taxon>
        <taxon>Timema</taxon>
    </lineage>
</organism>
<evidence type="ECO:0000256" key="5">
    <source>
        <dbReference type="PROSITE-ProRule" id="PRU00108"/>
    </source>
</evidence>
<evidence type="ECO:0000256" key="3">
    <source>
        <dbReference type="ARBA" id="ARBA00023155"/>
    </source>
</evidence>
<comment type="subcellular location">
    <subcellularLocation>
        <location evidence="1 5 6">Nucleus</location>
    </subcellularLocation>
</comment>
<dbReference type="InterPro" id="IPR009057">
    <property type="entry name" value="Homeodomain-like_sf"/>
</dbReference>
<dbReference type="GO" id="GO:0007420">
    <property type="term" value="P:brain development"/>
    <property type="evidence" value="ECO:0007669"/>
    <property type="project" value="TreeGrafter"/>
</dbReference>
<sequence length="268" mass="30378">MTSPDIPGFLLQPFRKPKRIRTAFSPSQLLKLEHAFEKNHYVVGAERKQLAQSLSLTETQVLMIAIKRDRVYPHLRGGRMDSNLGINNLSTHYLDSNVDIPVIGSPAYCETVALDHAAPVAARHTLSKKKKTSFHHHARVVTARATVLSLYLAFPPSSPLLSYVRMRTAVKHHVAGIVKVWFQNRRTKHKRMQQEEEAKAQQQAAANNKNSHHVNKWKQETQGQQSSTDEGAARQQQQQQQQQPAQQYVRDHHQDMRDADSCSSGSET</sequence>
<dbReference type="Pfam" id="PF00046">
    <property type="entry name" value="Homeodomain"/>
    <property type="match status" value="1"/>
</dbReference>
<keyword evidence="2 5" id="KW-0238">DNA-binding</keyword>
<proteinExistence type="predicted"/>